<dbReference type="InterPro" id="IPR003718">
    <property type="entry name" value="OsmC/Ohr_fam"/>
</dbReference>
<dbReference type="PANTHER" id="PTHR39624:SF2">
    <property type="entry name" value="OSMC-LIKE PROTEIN"/>
    <property type="match status" value="1"/>
</dbReference>
<sequence length="131" mass="14750">MSIKLTKTAEGQYRQQVQIGPHLLFSDARIDSTTDTAPDPHDIYDSALAACKAITLIMYAQRSEIPLTDVAIEITRDASEERQGRYQLHIDLKLDGDLNMAQREKLAQIADKCPIHKLMTQVETIITTHCK</sequence>
<organism evidence="1 2">
    <name type="scientific">Pseudoalteromonas qingdaonensis</name>
    <dbReference type="NCBI Taxonomy" id="3131913"/>
    <lineage>
        <taxon>Bacteria</taxon>
        <taxon>Pseudomonadati</taxon>
        <taxon>Pseudomonadota</taxon>
        <taxon>Gammaproteobacteria</taxon>
        <taxon>Alteromonadales</taxon>
        <taxon>Pseudoalteromonadaceae</taxon>
        <taxon>Pseudoalteromonas</taxon>
    </lineage>
</organism>
<name>A0ABU9MRZ5_9GAMM</name>
<dbReference type="Proteomes" id="UP001447008">
    <property type="component" value="Unassembled WGS sequence"/>
</dbReference>
<dbReference type="Pfam" id="PF02566">
    <property type="entry name" value="OsmC"/>
    <property type="match status" value="1"/>
</dbReference>
<dbReference type="Gene3D" id="3.30.300.20">
    <property type="match status" value="1"/>
</dbReference>
<dbReference type="PANTHER" id="PTHR39624">
    <property type="entry name" value="PROTEIN INVOLVED IN RIMO-MEDIATED BETA-METHYLTHIOLATION OF RIBOSOMAL PROTEIN S12 YCAO"/>
    <property type="match status" value="1"/>
</dbReference>
<keyword evidence="2" id="KW-1185">Reference proteome</keyword>
<gene>
    <name evidence="1" type="ORF">WCN91_01265</name>
</gene>
<dbReference type="SUPFAM" id="SSF82784">
    <property type="entry name" value="OsmC-like"/>
    <property type="match status" value="1"/>
</dbReference>
<dbReference type="EMBL" id="JBCGCU010000001">
    <property type="protein sequence ID" value="MEM0514080.1"/>
    <property type="molecule type" value="Genomic_DNA"/>
</dbReference>
<evidence type="ECO:0000313" key="1">
    <source>
        <dbReference type="EMBL" id="MEM0514080.1"/>
    </source>
</evidence>
<proteinExistence type="predicted"/>
<dbReference type="InterPro" id="IPR036102">
    <property type="entry name" value="OsmC/Ohrsf"/>
</dbReference>
<dbReference type="InterPro" id="IPR015946">
    <property type="entry name" value="KH_dom-like_a/b"/>
</dbReference>
<protein>
    <submittedName>
        <fullName evidence="1">OsmC family protein</fullName>
    </submittedName>
</protein>
<accession>A0ABU9MRZ5</accession>
<dbReference type="RefSeq" id="WP_342675613.1">
    <property type="nucleotide sequence ID" value="NZ_JBCGCU010000001.1"/>
</dbReference>
<evidence type="ECO:0000313" key="2">
    <source>
        <dbReference type="Proteomes" id="UP001447008"/>
    </source>
</evidence>
<reference evidence="1 2" key="1">
    <citation type="submission" date="2024-03" db="EMBL/GenBank/DDBJ databases">
        <title>Pseudoalteromonas qingdaonensis sp. nov., isolated from the intestines of marine benthic organisms.</title>
        <authorList>
            <person name="Lin X."/>
            <person name="Fang S."/>
            <person name="Hu X."/>
        </authorList>
    </citation>
    <scope>NUCLEOTIDE SEQUENCE [LARGE SCALE GENOMIC DNA]</scope>
    <source>
        <strain evidence="1 2">YIC-827</strain>
    </source>
</reference>
<comment type="caution">
    <text evidence="1">The sequence shown here is derived from an EMBL/GenBank/DDBJ whole genome shotgun (WGS) entry which is preliminary data.</text>
</comment>